<reference evidence="5" key="1">
    <citation type="journal article" date="2019" name="Int. J. Syst. Evol. Microbiol.">
        <title>The Global Catalogue of Microorganisms (GCM) 10K type strain sequencing project: providing services to taxonomists for standard genome sequencing and annotation.</title>
        <authorList>
            <consortium name="The Broad Institute Genomics Platform"/>
            <consortium name="The Broad Institute Genome Sequencing Center for Infectious Disease"/>
            <person name="Wu L."/>
            <person name="Ma J."/>
        </authorList>
    </citation>
    <scope>NUCLEOTIDE SEQUENCE [LARGE SCALE GENOMIC DNA]</scope>
    <source>
        <strain evidence="5">JCM 18325</strain>
    </source>
</reference>
<proteinExistence type="predicted"/>
<dbReference type="InterPro" id="IPR032508">
    <property type="entry name" value="FecR_C"/>
</dbReference>
<keyword evidence="5" id="KW-1185">Reference proteome</keyword>
<dbReference type="InterPro" id="IPR012373">
    <property type="entry name" value="Ferrdict_sens_TM"/>
</dbReference>
<dbReference type="InterPro" id="IPR006860">
    <property type="entry name" value="FecR"/>
</dbReference>
<dbReference type="Pfam" id="PF16344">
    <property type="entry name" value="FecR_C"/>
    <property type="match status" value="1"/>
</dbReference>
<gene>
    <name evidence="4" type="ORF">GCM10023330_27870</name>
</gene>
<organism evidence="4 5">
    <name type="scientific">Litoribaculum gwangyangense</name>
    <dbReference type="NCBI Taxonomy" id="1130722"/>
    <lineage>
        <taxon>Bacteria</taxon>
        <taxon>Pseudomonadati</taxon>
        <taxon>Bacteroidota</taxon>
        <taxon>Flavobacteriia</taxon>
        <taxon>Flavobacteriales</taxon>
        <taxon>Flavobacteriaceae</taxon>
        <taxon>Litoribaculum</taxon>
    </lineage>
</organism>
<dbReference type="PANTHER" id="PTHR30273">
    <property type="entry name" value="PERIPLASMIC SIGNAL SENSOR AND SIGMA FACTOR ACTIVATOR FECR-RELATED"/>
    <property type="match status" value="1"/>
</dbReference>
<feature type="transmembrane region" description="Helical" evidence="1">
    <location>
        <begin position="76"/>
        <end position="95"/>
    </location>
</feature>
<name>A0ABP9CXG4_9FLAO</name>
<evidence type="ECO:0000313" key="5">
    <source>
        <dbReference type="Proteomes" id="UP001501433"/>
    </source>
</evidence>
<keyword evidence="1" id="KW-0472">Membrane</keyword>
<dbReference type="EMBL" id="BAABJW010000005">
    <property type="protein sequence ID" value="GAA4817558.1"/>
    <property type="molecule type" value="Genomic_DNA"/>
</dbReference>
<keyword evidence="1" id="KW-0812">Transmembrane</keyword>
<feature type="domain" description="FecR protein" evidence="2">
    <location>
        <begin position="101"/>
        <end position="191"/>
    </location>
</feature>
<protein>
    <submittedName>
        <fullName evidence="4">FecR family protein</fullName>
    </submittedName>
</protein>
<evidence type="ECO:0000259" key="2">
    <source>
        <dbReference type="Pfam" id="PF04773"/>
    </source>
</evidence>
<keyword evidence="1" id="KW-1133">Transmembrane helix</keyword>
<evidence type="ECO:0000259" key="3">
    <source>
        <dbReference type="Pfam" id="PF16344"/>
    </source>
</evidence>
<feature type="domain" description="Protein FecR C-terminal" evidence="3">
    <location>
        <begin position="233"/>
        <end position="296"/>
    </location>
</feature>
<dbReference type="Proteomes" id="UP001501433">
    <property type="component" value="Unassembled WGS sequence"/>
</dbReference>
<sequence length="303" mass="34723">MDKEYLIQKWLNEALTDDEKTAFDKLDDAELNQLIVENARHFKASHFDNLKDFNIFKSQYELSKNKVKKFNKLAPFLRIAGVLVVSLGIYFTFFANHHTHIETLASQKATIELPDHSIVELNALSSIEYNDKNWKNNRVLTLDGEAYFKVEQGKTFDVNTKIGVVTVVGTAFNVKQRNNYFEVKCFEGIVKVVSDSIERQLVAGDIFQILEGKFYEGKVLSNSPKWQQNISEFYAIPVKEVLSELERQYNIEVIIKNIDANRLFTGGFPNDNLENALIAITQPMNMTYELSSSKLVIIHGSKH</sequence>
<dbReference type="Gene3D" id="2.60.120.1440">
    <property type="match status" value="1"/>
</dbReference>
<dbReference type="Gene3D" id="3.55.50.30">
    <property type="match status" value="1"/>
</dbReference>
<evidence type="ECO:0000313" key="4">
    <source>
        <dbReference type="EMBL" id="GAA4817558.1"/>
    </source>
</evidence>
<dbReference type="RefSeq" id="WP_345277872.1">
    <property type="nucleotide sequence ID" value="NZ_BAABJW010000005.1"/>
</dbReference>
<dbReference type="Pfam" id="PF04773">
    <property type="entry name" value="FecR"/>
    <property type="match status" value="1"/>
</dbReference>
<accession>A0ABP9CXG4</accession>
<dbReference type="PANTHER" id="PTHR30273:SF2">
    <property type="entry name" value="PROTEIN FECR"/>
    <property type="match status" value="1"/>
</dbReference>
<dbReference type="PIRSF" id="PIRSF018266">
    <property type="entry name" value="FecR"/>
    <property type="match status" value="1"/>
</dbReference>
<evidence type="ECO:0000256" key="1">
    <source>
        <dbReference type="SAM" id="Phobius"/>
    </source>
</evidence>
<comment type="caution">
    <text evidence="4">The sequence shown here is derived from an EMBL/GenBank/DDBJ whole genome shotgun (WGS) entry which is preliminary data.</text>
</comment>